<evidence type="ECO:0000313" key="7">
    <source>
        <dbReference type="EMBL" id="NGN70471.1"/>
    </source>
</evidence>
<dbReference type="InterPro" id="IPR006115">
    <property type="entry name" value="6PGDH_NADP-bd"/>
</dbReference>
<comment type="caution">
    <text evidence="7">The sequence shown here is derived from an EMBL/GenBank/DDBJ whole genome shotgun (WGS) entry which is preliminary data.</text>
</comment>
<dbReference type="AlphaFoldDB" id="A0A6G4UF89"/>
<evidence type="ECO:0000256" key="3">
    <source>
        <dbReference type="ARBA" id="ARBA00023027"/>
    </source>
</evidence>
<dbReference type="GO" id="GO:0051287">
    <property type="term" value="F:NAD binding"/>
    <property type="evidence" value="ECO:0007669"/>
    <property type="project" value="InterPro"/>
</dbReference>
<dbReference type="Proteomes" id="UP000481583">
    <property type="component" value="Unassembled WGS sequence"/>
</dbReference>
<dbReference type="PANTHER" id="PTHR43580">
    <property type="entry name" value="OXIDOREDUCTASE GLYR1-RELATED"/>
    <property type="match status" value="1"/>
</dbReference>
<dbReference type="InterPro" id="IPR015815">
    <property type="entry name" value="HIBADH-related"/>
</dbReference>
<evidence type="ECO:0000256" key="4">
    <source>
        <dbReference type="PIRSR" id="PIRSR000103-1"/>
    </source>
</evidence>
<dbReference type="Gene3D" id="1.10.1040.10">
    <property type="entry name" value="N-(1-d-carboxylethyl)-l-norvaline Dehydrogenase, domain 2"/>
    <property type="match status" value="1"/>
</dbReference>
<keyword evidence="3" id="KW-0520">NAD</keyword>
<dbReference type="Gene3D" id="3.40.50.720">
    <property type="entry name" value="NAD(P)-binding Rossmann-like Domain"/>
    <property type="match status" value="1"/>
</dbReference>
<dbReference type="InterPro" id="IPR036291">
    <property type="entry name" value="NAD(P)-bd_dom_sf"/>
</dbReference>
<dbReference type="PANTHER" id="PTHR43580:SF2">
    <property type="entry name" value="CYTOKINE-LIKE NUCLEAR FACTOR N-PAC"/>
    <property type="match status" value="1"/>
</dbReference>
<dbReference type="InterPro" id="IPR013328">
    <property type="entry name" value="6PGD_dom2"/>
</dbReference>
<keyword evidence="2" id="KW-0560">Oxidoreductase</keyword>
<dbReference type="Pfam" id="PF03446">
    <property type="entry name" value="NAD_binding_2"/>
    <property type="match status" value="1"/>
</dbReference>
<feature type="active site" evidence="4">
    <location>
        <position position="172"/>
    </location>
</feature>
<dbReference type="InterPro" id="IPR051265">
    <property type="entry name" value="HIBADH-related_NP60_sf"/>
</dbReference>
<dbReference type="InterPro" id="IPR002204">
    <property type="entry name" value="3-OH-isobutyrate_DH-rel_CS"/>
</dbReference>
<accession>A0A6G4UF89</accession>
<gene>
    <name evidence="7" type="ORF">G5C51_42165</name>
</gene>
<reference evidence="7 8" key="1">
    <citation type="submission" date="2020-02" db="EMBL/GenBank/DDBJ databases">
        <title>Whole-genome analyses of novel actinobacteria.</title>
        <authorList>
            <person name="Sahin N."/>
        </authorList>
    </citation>
    <scope>NUCLEOTIDE SEQUENCE [LARGE SCALE GENOMIC DNA]</scope>
    <source>
        <strain evidence="7 8">A7024</strain>
    </source>
</reference>
<dbReference type="InterPro" id="IPR029154">
    <property type="entry name" value="HIBADH-like_NADP-bd"/>
</dbReference>
<evidence type="ECO:0000259" key="5">
    <source>
        <dbReference type="Pfam" id="PF03446"/>
    </source>
</evidence>
<evidence type="ECO:0000259" key="6">
    <source>
        <dbReference type="Pfam" id="PF14833"/>
    </source>
</evidence>
<dbReference type="PROSITE" id="PS00895">
    <property type="entry name" value="3_HYDROXYISOBUT_DH"/>
    <property type="match status" value="1"/>
</dbReference>
<dbReference type="SUPFAM" id="SSF51735">
    <property type="entry name" value="NAD(P)-binding Rossmann-fold domains"/>
    <property type="match status" value="1"/>
</dbReference>
<feature type="domain" description="3-hydroxyisobutyrate dehydrogenase-like NAD-binding" evidence="6">
    <location>
        <begin position="166"/>
        <end position="283"/>
    </location>
</feature>
<name>A0A6G4UF89_9ACTN</name>
<dbReference type="SUPFAM" id="SSF48179">
    <property type="entry name" value="6-phosphogluconate dehydrogenase C-terminal domain-like"/>
    <property type="match status" value="1"/>
</dbReference>
<evidence type="ECO:0000256" key="2">
    <source>
        <dbReference type="ARBA" id="ARBA00023002"/>
    </source>
</evidence>
<keyword evidence="8" id="KW-1185">Reference proteome</keyword>
<dbReference type="RefSeq" id="WP_165246235.1">
    <property type="nucleotide sequence ID" value="NZ_JAAKZV010000559.1"/>
</dbReference>
<sequence length="291" mass="28987">MTAIAFIGLGAMGSRMAARLLDAGHSLTVWNRTAEKAQALVERGAVFAKSPADAAGEADVVITMLADPGALRDVTEGPDGVAEGLQSAGASATVIDMSTVGPEAVARLAEALPEGVGLLDAPVLGSIDEAAAGTLKVFVGGPAELAERWAPLLSVFGTPVHVGPLGSGAAAKLVANTTLFGVLGVLGEALAMAKGLGLSQDKAFEVLAGTPVAAQAQRRRPAVESGEYPVRFALDLALKDAALAMEAATAADVDVRVIPAAQSWLAEAAAAGQGGEDYSSVLGTILGEGVG</sequence>
<dbReference type="Pfam" id="PF14833">
    <property type="entry name" value="NAD_binding_11"/>
    <property type="match status" value="1"/>
</dbReference>
<dbReference type="GO" id="GO:0016491">
    <property type="term" value="F:oxidoreductase activity"/>
    <property type="evidence" value="ECO:0007669"/>
    <property type="project" value="UniProtKB-KW"/>
</dbReference>
<organism evidence="7 8">
    <name type="scientific">Streptomyces coryli</name>
    <dbReference type="NCBI Taxonomy" id="1128680"/>
    <lineage>
        <taxon>Bacteria</taxon>
        <taxon>Bacillati</taxon>
        <taxon>Actinomycetota</taxon>
        <taxon>Actinomycetes</taxon>
        <taxon>Kitasatosporales</taxon>
        <taxon>Streptomycetaceae</taxon>
        <taxon>Streptomyces</taxon>
    </lineage>
</organism>
<proteinExistence type="inferred from homology"/>
<dbReference type="PIRSF" id="PIRSF000103">
    <property type="entry name" value="HIBADH"/>
    <property type="match status" value="1"/>
</dbReference>
<dbReference type="GO" id="GO:0016054">
    <property type="term" value="P:organic acid catabolic process"/>
    <property type="evidence" value="ECO:0007669"/>
    <property type="project" value="UniProtKB-ARBA"/>
</dbReference>
<evidence type="ECO:0000256" key="1">
    <source>
        <dbReference type="ARBA" id="ARBA00009080"/>
    </source>
</evidence>
<dbReference type="InterPro" id="IPR008927">
    <property type="entry name" value="6-PGluconate_DH-like_C_sf"/>
</dbReference>
<dbReference type="EMBL" id="JAAKZV010000559">
    <property type="protein sequence ID" value="NGN70471.1"/>
    <property type="molecule type" value="Genomic_DNA"/>
</dbReference>
<feature type="domain" description="6-phosphogluconate dehydrogenase NADP-binding" evidence="5">
    <location>
        <begin position="4"/>
        <end position="161"/>
    </location>
</feature>
<evidence type="ECO:0000313" key="8">
    <source>
        <dbReference type="Proteomes" id="UP000481583"/>
    </source>
</evidence>
<dbReference type="GO" id="GO:0050661">
    <property type="term" value="F:NADP binding"/>
    <property type="evidence" value="ECO:0007669"/>
    <property type="project" value="InterPro"/>
</dbReference>
<comment type="similarity">
    <text evidence="1">Belongs to the HIBADH-related family.</text>
</comment>
<protein>
    <submittedName>
        <fullName evidence="7">NAD(P)-dependent oxidoreductase</fullName>
    </submittedName>
</protein>